<keyword evidence="1" id="KW-0812">Transmembrane</keyword>
<dbReference type="Proteomes" id="UP000692954">
    <property type="component" value="Unassembled WGS sequence"/>
</dbReference>
<organism evidence="2 3">
    <name type="scientific">Paramecium sonneborni</name>
    <dbReference type="NCBI Taxonomy" id="65129"/>
    <lineage>
        <taxon>Eukaryota</taxon>
        <taxon>Sar</taxon>
        <taxon>Alveolata</taxon>
        <taxon>Ciliophora</taxon>
        <taxon>Intramacronucleata</taxon>
        <taxon>Oligohymenophorea</taxon>
        <taxon>Peniculida</taxon>
        <taxon>Parameciidae</taxon>
        <taxon>Paramecium</taxon>
    </lineage>
</organism>
<keyword evidence="3" id="KW-1185">Reference proteome</keyword>
<keyword evidence="1" id="KW-1133">Transmembrane helix</keyword>
<dbReference type="EMBL" id="CAJJDN010000052">
    <property type="protein sequence ID" value="CAD8087890.1"/>
    <property type="molecule type" value="Genomic_DNA"/>
</dbReference>
<reference evidence="2" key="1">
    <citation type="submission" date="2021-01" db="EMBL/GenBank/DDBJ databases">
        <authorList>
            <consortium name="Genoscope - CEA"/>
            <person name="William W."/>
        </authorList>
    </citation>
    <scope>NUCLEOTIDE SEQUENCE</scope>
</reference>
<accession>A0A8S1N635</accession>
<evidence type="ECO:0000256" key="1">
    <source>
        <dbReference type="SAM" id="Phobius"/>
    </source>
</evidence>
<evidence type="ECO:0000313" key="3">
    <source>
        <dbReference type="Proteomes" id="UP000692954"/>
    </source>
</evidence>
<comment type="caution">
    <text evidence="2">The sequence shown here is derived from an EMBL/GenBank/DDBJ whole genome shotgun (WGS) entry which is preliminary data.</text>
</comment>
<feature type="transmembrane region" description="Helical" evidence="1">
    <location>
        <begin position="6"/>
        <end position="27"/>
    </location>
</feature>
<dbReference type="AlphaFoldDB" id="A0A8S1N635"/>
<evidence type="ECO:0000313" key="2">
    <source>
        <dbReference type="EMBL" id="CAD8087890.1"/>
    </source>
</evidence>
<protein>
    <submittedName>
        <fullName evidence="2">Uncharacterized protein</fullName>
    </submittedName>
</protein>
<gene>
    <name evidence="2" type="ORF">PSON_ATCC_30995.1.T0520057</name>
</gene>
<proteinExistence type="predicted"/>
<sequence length="52" mass="6366">MKVAAYRLFVNFLSFYEPFLIILLLYLDYSLKYHMKVIFHSKLFKVFLSIIK</sequence>
<keyword evidence="1" id="KW-0472">Membrane</keyword>
<name>A0A8S1N635_9CILI</name>